<accession>A0AAU4JXP1</accession>
<organism evidence="1 2">
    <name type="scientific">Williamsia herbipolensis</name>
    <dbReference type="NCBI Taxonomy" id="1603258"/>
    <lineage>
        <taxon>Bacteria</taxon>
        <taxon>Bacillati</taxon>
        <taxon>Actinomycetota</taxon>
        <taxon>Actinomycetes</taxon>
        <taxon>Mycobacteriales</taxon>
        <taxon>Nocardiaceae</taxon>
        <taxon>Williamsia</taxon>
    </lineage>
</organism>
<dbReference type="Proteomes" id="UP001432128">
    <property type="component" value="Chromosome"/>
</dbReference>
<dbReference type="Gene3D" id="3.40.50.150">
    <property type="entry name" value="Vaccinia Virus protein VP39"/>
    <property type="match status" value="1"/>
</dbReference>
<evidence type="ECO:0008006" key="3">
    <source>
        <dbReference type="Google" id="ProtNLM"/>
    </source>
</evidence>
<gene>
    <name evidence="1" type="ORF">OG579_12445</name>
</gene>
<evidence type="ECO:0000313" key="2">
    <source>
        <dbReference type="Proteomes" id="UP001432128"/>
    </source>
</evidence>
<keyword evidence="2" id="KW-1185">Reference proteome</keyword>
<protein>
    <recommendedName>
        <fullName evidence="3">Methyltransferase domain-containing protein</fullName>
    </recommendedName>
</protein>
<dbReference type="RefSeq" id="WP_328856177.1">
    <property type="nucleotide sequence ID" value="NZ_CP108021.1"/>
</dbReference>
<evidence type="ECO:0000313" key="1">
    <source>
        <dbReference type="EMBL" id="WUM18554.1"/>
    </source>
</evidence>
<proteinExistence type="predicted"/>
<sequence>MTITTPITDTATSGTQSPAVTLRDVIEGQTAGHLIVAADDYDWWTTLLADTPIQPTSAIENVVADGLIRAGLLAGSPAGILLTDAGREVAHNRGFVRVAVRGWEPTFRQLSAQRGADHIPAATEPGDVARGCTDIARRCPEILSGVGGAIAAGTPGITIDLGCADAGRIALLSQIATEETFIGVDIEDGVIADATAEMGSRGLSDRVRLLAGSVQPGAEMPAWLDDVDREAVTTAMSFFLLHQLASDGGGIAPVLARWMEWFPNLTRLVIGDGIRLTAPRWTGQPWFSPTYEIYHAITGVQLWSDAEYETAFADLGWTLTQRHSDHTMLVTSILERSADSR</sequence>
<dbReference type="EMBL" id="CP108021">
    <property type="protein sequence ID" value="WUM18554.1"/>
    <property type="molecule type" value="Genomic_DNA"/>
</dbReference>
<dbReference type="InterPro" id="IPR029063">
    <property type="entry name" value="SAM-dependent_MTases_sf"/>
</dbReference>
<reference evidence="1 2" key="1">
    <citation type="submission" date="2022-10" db="EMBL/GenBank/DDBJ databases">
        <title>The complete genomes of actinobacterial strains from the NBC collection.</title>
        <authorList>
            <person name="Joergensen T.S."/>
            <person name="Alvarez Arevalo M."/>
            <person name="Sterndorff E.B."/>
            <person name="Faurdal D."/>
            <person name="Vuksanovic O."/>
            <person name="Mourched A.-S."/>
            <person name="Charusanti P."/>
            <person name="Shaw S."/>
            <person name="Blin K."/>
            <person name="Weber T."/>
        </authorList>
    </citation>
    <scope>NUCLEOTIDE SEQUENCE [LARGE SCALE GENOMIC DNA]</scope>
    <source>
        <strain evidence="1 2">NBC_00319</strain>
    </source>
</reference>
<dbReference type="SUPFAM" id="SSF53335">
    <property type="entry name" value="S-adenosyl-L-methionine-dependent methyltransferases"/>
    <property type="match status" value="1"/>
</dbReference>
<name>A0AAU4JXP1_9NOCA</name>
<dbReference type="KEGG" id="whr:OG579_12445"/>
<dbReference type="AlphaFoldDB" id="A0AAU4JXP1"/>